<accession>A0ACD3SP62</accession>
<organism evidence="1 2">
    <name type="scientific">Imbroritus primus</name>
    <dbReference type="NCBI Taxonomy" id="3058603"/>
    <lineage>
        <taxon>Bacteria</taxon>
        <taxon>Pseudomonadati</taxon>
        <taxon>Pseudomonadota</taxon>
        <taxon>Betaproteobacteria</taxon>
        <taxon>Burkholderiales</taxon>
        <taxon>Burkholderiaceae</taxon>
        <taxon>Imbroritus</taxon>
    </lineage>
</organism>
<evidence type="ECO:0000313" key="2">
    <source>
        <dbReference type="Proteomes" id="UP000004277"/>
    </source>
</evidence>
<protein>
    <submittedName>
        <fullName evidence="1">DUF3426 domain-containing protein</fullName>
    </submittedName>
</protein>
<comment type="caution">
    <text evidence="1">The sequence shown here is derived from an EMBL/GenBank/DDBJ whole genome shotgun (WGS) entry which is preliminary data.</text>
</comment>
<dbReference type="EMBL" id="AKCV02000016">
    <property type="protein sequence ID" value="TMS58002.1"/>
    <property type="molecule type" value="Genomic_DNA"/>
</dbReference>
<gene>
    <name evidence="1" type="ORF">MW7_009535</name>
</gene>
<proteinExistence type="predicted"/>
<sequence length="416" mass="44460">MAQPPRLAARCPVCHTTFRVAADQLKLRGGLVRCGKCDTVFDGRDHLLTLPTAASDTSADMPARPNADDPPATDTTAIAAGSYIDRPRGPDDAVAQPESRSNGDATTMHAGTSAADHAGTSTTPATGSADGSAVSHDLEPLADAPDDASAVPAIARLLIAKETGAASESESESVAEADIAAPDDFDAASPEATPATDQTIDSASDRTRRPMRYRPAPLGAHRWVFHTEPCALSAATPSQPLPDFVRDAEDRARAAQAPTRWLWRGLFVVLALAALAQAVYWWRGPLAAAYPALRPLLLRACAAVQCTVPPVRHLDRLAIDGTQLQKPDDTHDHYLLSLNLRSRSQAHVALPALELVLTDLDDRIIARRVLLPAEYLPPSERALLQAGLAPDGELALRVRFQSRQAAVNYRVLMFYP</sequence>
<keyword evidence="2" id="KW-1185">Reference proteome</keyword>
<reference evidence="1" key="1">
    <citation type="submission" date="2019-05" db="EMBL/GenBank/DDBJ databases">
        <title>Revised genome assembly of Burkholderiaceae (previously Ralstonia) sp. PBA.</title>
        <authorList>
            <person name="Gan H.M."/>
        </authorList>
    </citation>
    <scope>NUCLEOTIDE SEQUENCE</scope>
    <source>
        <strain evidence="1">PBA</strain>
    </source>
</reference>
<dbReference type="Proteomes" id="UP000004277">
    <property type="component" value="Unassembled WGS sequence"/>
</dbReference>
<name>A0ACD3SP62_9BURK</name>
<evidence type="ECO:0000313" key="1">
    <source>
        <dbReference type="EMBL" id="TMS58002.1"/>
    </source>
</evidence>